<keyword evidence="3" id="KW-1185">Reference proteome</keyword>
<feature type="region of interest" description="Disordered" evidence="1">
    <location>
        <begin position="68"/>
        <end position="87"/>
    </location>
</feature>
<protein>
    <submittedName>
        <fullName evidence="2">17017_t:CDS:1</fullName>
    </submittedName>
</protein>
<evidence type="ECO:0000256" key="1">
    <source>
        <dbReference type="SAM" id="MobiDB-lite"/>
    </source>
</evidence>
<feature type="compositionally biased region" description="Basic and acidic residues" evidence="1">
    <location>
        <begin position="74"/>
        <end position="87"/>
    </location>
</feature>
<proteinExistence type="predicted"/>
<dbReference type="OrthoDB" id="2430974at2759"/>
<sequence>MVKNTTCDRCDLNLSTYQKYQQHLNRKNPCRPKNFTQAPIGNPAIASIENPAPAPENDLISFDESQPMHQPAQLREENVPPVDPEIKSTTKQNKTILIFKNISNGFEFYDGKRKWYGVKDDFYILYNKYYFIKADNRETSIEAYTRIIDESEAISKKTNGRINMRKSGDYTLTTIKLFKETTLAPLKSGKISKQEKAWIDLASTGALIFAEKYEREAIQYDVNSMYIYIMLKKEASWPVTSGKFHTIDVSLVEKWTKFPYGIYKATKEGNLPKKSFQCTRYLRYNSHGIYMHYDLESAKRNGLKVYLINESPNVIIYERNVRITEKDMFGEWGNILYNIKKEGGIAGKVSKALLVSLWGVLCEQRNGQNYGTHSRIKFFLLASTRKTISEIVKPLGN</sequence>
<comment type="caution">
    <text evidence="2">The sequence shown here is derived from an EMBL/GenBank/DDBJ whole genome shotgun (WGS) entry which is preliminary data.</text>
</comment>
<evidence type="ECO:0000313" key="3">
    <source>
        <dbReference type="Proteomes" id="UP000789342"/>
    </source>
</evidence>
<dbReference type="AlphaFoldDB" id="A0A9N9GVM4"/>
<organism evidence="2 3">
    <name type="scientific">Acaulospora morrowiae</name>
    <dbReference type="NCBI Taxonomy" id="94023"/>
    <lineage>
        <taxon>Eukaryota</taxon>
        <taxon>Fungi</taxon>
        <taxon>Fungi incertae sedis</taxon>
        <taxon>Mucoromycota</taxon>
        <taxon>Glomeromycotina</taxon>
        <taxon>Glomeromycetes</taxon>
        <taxon>Diversisporales</taxon>
        <taxon>Acaulosporaceae</taxon>
        <taxon>Acaulospora</taxon>
    </lineage>
</organism>
<gene>
    <name evidence="2" type="ORF">AMORRO_LOCUS9371</name>
</gene>
<dbReference type="EMBL" id="CAJVPV010009038">
    <property type="protein sequence ID" value="CAG8637583.1"/>
    <property type="molecule type" value="Genomic_DNA"/>
</dbReference>
<name>A0A9N9GVM4_9GLOM</name>
<accession>A0A9N9GVM4</accession>
<evidence type="ECO:0000313" key="2">
    <source>
        <dbReference type="EMBL" id="CAG8637583.1"/>
    </source>
</evidence>
<dbReference type="Proteomes" id="UP000789342">
    <property type="component" value="Unassembled WGS sequence"/>
</dbReference>
<reference evidence="2" key="1">
    <citation type="submission" date="2021-06" db="EMBL/GenBank/DDBJ databases">
        <authorList>
            <person name="Kallberg Y."/>
            <person name="Tangrot J."/>
            <person name="Rosling A."/>
        </authorList>
    </citation>
    <scope>NUCLEOTIDE SEQUENCE</scope>
    <source>
        <strain evidence="2">CL551</strain>
    </source>
</reference>